<name>A0A3N6NNV1_9CYAN</name>
<dbReference type="AlphaFoldDB" id="A0A3N6NNV1"/>
<evidence type="ECO:0000313" key="1">
    <source>
        <dbReference type="EMBL" id="RQH43133.1"/>
    </source>
</evidence>
<dbReference type="Proteomes" id="UP000269154">
    <property type="component" value="Unassembled WGS sequence"/>
</dbReference>
<protein>
    <submittedName>
        <fullName evidence="1">Uncharacterized protein</fullName>
    </submittedName>
</protein>
<accession>A0A3N6NNV1</accession>
<dbReference type="RefSeq" id="WP_124145026.1">
    <property type="nucleotide sequence ID" value="NZ_CAWOKI010000062.1"/>
</dbReference>
<comment type="caution">
    <text evidence="1">The sequence shown here is derived from an EMBL/GenBank/DDBJ whole genome shotgun (WGS) entry which is preliminary data.</text>
</comment>
<organism evidence="1 2">
    <name type="scientific">Okeania hirsuta</name>
    <dbReference type="NCBI Taxonomy" id="1458930"/>
    <lineage>
        <taxon>Bacteria</taxon>
        <taxon>Bacillati</taxon>
        <taxon>Cyanobacteriota</taxon>
        <taxon>Cyanophyceae</taxon>
        <taxon>Oscillatoriophycideae</taxon>
        <taxon>Oscillatoriales</taxon>
        <taxon>Microcoleaceae</taxon>
        <taxon>Okeania</taxon>
    </lineage>
</organism>
<evidence type="ECO:0000313" key="2">
    <source>
        <dbReference type="Proteomes" id="UP000269154"/>
    </source>
</evidence>
<keyword evidence="2" id="KW-1185">Reference proteome</keyword>
<proteinExistence type="predicted"/>
<sequence>MTEKLFKMTIYTGYNFLVLFIAEGRRKKKEGRRKKEKNYIVLILRLEHIQSFPSTATPVFESDIVSE</sequence>
<gene>
    <name evidence="1" type="ORF">D5R40_13585</name>
</gene>
<dbReference type="EMBL" id="RCBY01000066">
    <property type="protein sequence ID" value="RQH43133.1"/>
    <property type="molecule type" value="Genomic_DNA"/>
</dbReference>
<reference evidence="1 2" key="1">
    <citation type="journal article" date="2018" name="ACS Chem. Biol.">
        <title>Ketoreductase domain dysfunction expands chemodiversity: malyngamide biosynthesis in the cyanobacterium Okeania hirsuta.</title>
        <authorList>
            <person name="Moss N.A."/>
            <person name="Leao T."/>
            <person name="Rankin M."/>
            <person name="McCullough T.M."/>
            <person name="Qu P."/>
            <person name="Korobeynikov A."/>
            <person name="Smith J.L."/>
            <person name="Gerwick L."/>
            <person name="Gerwick W.H."/>
        </authorList>
    </citation>
    <scope>NUCLEOTIDE SEQUENCE [LARGE SCALE GENOMIC DNA]</scope>
    <source>
        <strain evidence="1 2">PAB10Feb10-1</strain>
    </source>
</reference>